<organism evidence="1 2">
    <name type="scientific">Bradyrhizobium arachidis</name>
    <dbReference type="NCBI Taxonomy" id="858423"/>
    <lineage>
        <taxon>Bacteria</taxon>
        <taxon>Pseudomonadati</taxon>
        <taxon>Pseudomonadota</taxon>
        <taxon>Alphaproteobacteria</taxon>
        <taxon>Hyphomicrobiales</taxon>
        <taxon>Nitrobacteraceae</taxon>
        <taxon>Bradyrhizobium</taxon>
    </lineage>
</organism>
<dbReference type="Proteomes" id="UP000594015">
    <property type="component" value="Chromosome"/>
</dbReference>
<gene>
    <name evidence="1" type="ORF">WN72_27655</name>
</gene>
<sequence>MFAVMSDLRTKLERYESKAAHCMKAAQEASDEAGKAFYEELARYYDELATDFRRVLAKRTGASLAAE</sequence>
<evidence type="ECO:0000313" key="2">
    <source>
        <dbReference type="Proteomes" id="UP000594015"/>
    </source>
</evidence>
<name>A0AAE7NPH3_9BRAD</name>
<dbReference type="AlphaFoldDB" id="A0AAE7NPH3"/>
<dbReference type="EMBL" id="CP030050">
    <property type="protein sequence ID" value="QOZ69674.1"/>
    <property type="molecule type" value="Genomic_DNA"/>
</dbReference>
<protein>
    <submittedName>
        <fullName evidence="1">Uncharacterized protein</fullName>
    </submittedName>
</protein>
<dbReference type="KEGG" id="barh:WN72_27655"/>
<proteinExistence type="predicted"/>
<reference evidence="1 2" key="1">
    <citation type="submission" date="2018-06" db="EMBL/GenBank/DDBJ databases">
        <title>Comparative genomics of Bradyrhizobium nodulating Arachidis hypogaea.</title>
        <authorList>
            <person name="Li Y."/>
        </authorList>
    </citation>
    <scope>NUCLEOTIDE SEQUENCE [LARGE SCALE GENOMIC DNA]</scope>
    <source>
        <strain evidence="1 2">CCBAU 051107</strain>
    </source>
</reference>
<evidence type="ECO:0000313" key="1">
    <source>
        <dbReference type="EMBL" id="QOZ69674.1"/>
    </source>
</evidence>
<accession>A0AAE7NPH3</accession>